<evidence type="ECO:0000259" key="7">
    <source>
        <dbReference type="Pfam" id="PF00892"/>
    </source>
</evidence>
<feature type="domain" description="EamA" evidence="7">
    <location>
        <begin position="190"/>
        <end position="344"/>
    </location>
</feature>
<dbReference type="InterPro" id="IPR050638">
    <property type="entry name" value="AA-Vitamin_Transporters"/>
</dbReference>
<feature type="transmembrane region" description="Helical" evidence="6">
    <location>
        <begin position="52"/>
        <end position="71"/>
    </location>
</feature>
<evidence type="ECO:0000256" key="1">
    <source>
        <dbReference type="ARBA" id="ARBA00004141"/>
    </source>
</evidence>
<comment type="subcellular location">
    <subcellularLocation>
        <location evidence="1">Membrane</location>
        <topology evidence="1">Multi-pass membrane protein</topology>
    </subcellularLocation>
</comment>
<feature type="transmembrane region" description="Helical" evidence="6">
    <location>
        <begin position="192"/>
        <end position="211"/>
    </location>
</feature>
<dbReference type="Proteomes" id="UP000001058">
    <property type="component" value="Unassembled WGS sequence"/>
</dbReference>
<keyword evidence="4 6" id="KW-1133">Transmembrane helix</keyword>
<evidence type="ECO:0000256" key="5">
    <source>
        <dbReference type="ARBA" id="ARBA00023136"/>
    </source>
</evidence>
<feature type="transmembrane region" description="Helical" evidence="6">
    <location>
        <begin position="274"/>
        <end position="293"/>
    </location>
</feature>
<feature type="transmembrane region" description="Helical" evidence="6">
    <location>
        <begin position="299"/>
        <end position="321"/>
    </location>
</feature>
<evidence type="ECO:0000256" key="3">
    <source>
        <dbReference type="ARBA" id="ARBA00022692"/>
    </source>
</evidence>
<evidence type="ECO:0000256" key="2">
    <source>
        <dbReference type="ARBA" id="ARBA00007635"/>
    </source>
</evidence>
<dbReference type="Pfam" id="PF00892">
    <property type="entry name" value="EamA"/>
    <property type="match status" value="2"/>
</dbReference>
<feature type="transmembrane region" description="Helical" evidence="6">
    <location>
        <begin position="218"/>
        <end position="238"/>
    </location>
</feature>
<keyword evidence="3 6" id="KW-0812">Transmembrane</keyword>
<keyword evidence="9" id="KW-1185">Reference proteome</keyword>
<dbReference type="GO" id="GO:0009507">
    <property type="term" value="C:chloroplast"/>
    <property type="evidence" value="ECO:0007669"/>
    <property type="project" value="TreeGrafter"/>
</dbReference>
<sequence length="361" mass="36650">MASNVALPADASSAQRSLLSTISETALLISPFFFWGTSMVAMKSVVPHTTPLVLGALRLLPAGLVLVGWAAASGRKQPGTLKAWAWVLAFALVDAAAFQGFLAEGLTKTSAGLGSVIIDSQPLSVAVLAAVLFGERLSGVGVGGLLLGVAGLAMLEVPGDNLADAAQAVLSGAWRPELPGGAAGGLLGNGEFWMLLAAQSMAIGTVMVRYVTRHVDPIMATGWHMIIGGAILAALAASTAGGDASAVAALEAGSSPLASLATQLSHLTLEDAMCMSYVSLMGGAMSYGIFFWYASHGSLTSLSSLTFLTPVFASAAGYLALGEVLSPMQILGCAVTLSAVWCINHRPPQLPQAGGKALKSQ</sequence>
<protein>
    <recommendedName>
        <fullName evidence="7">EamA domain-containing protein</fullName>
    </recommendedName>
</protein>
<dbReference type="GO" id="GO:0016020">
    <property type="term" value="C:membrane"/>
    <property type="evidence" value="ECO:0007669"/>
    <property type="project" value="UniProtKB-SubCell"/>
</dbReference>
<dbReference type="KEGG" id="vcn:VOLCADRAFT_57976"/>
<gene>
    <name evidence="8" type="ORF">VOLCADRAFT_57976</name>
</gene>
<evidence type="ECO:0000256" key="4">
    <source>
        <dbReference type="ARBA" id="ARBA00022989"/>
    </source>
</evidence>
<feature type="domain" description="EamA" evidence="7">
    <location>
        <begin position="27"/>
        <end position="155"/>
    </location>
</feature>
<reference evidence="8 9" key="1">
    <citation type="journal article" date="2010" name="Science">
        <title>Genomic analysis of organismal complexity in the multicellular green alga Volvox carteri.</title>
        <authorList>
            <person name="Prochnik S.E."/>
            <person name="Umen J."/>
            <person name="Nedelcu A.M."/>
            <person name="Hallmann A."/>
            <person name="Miller S.M."/>
            <person name="Nishii I."/>
            <person name="Ferris P."/>
            <person name="Kuo A."/>
            <person name="Mitros T."/>
            <person name="Fritz-Laylin L.K."/>
            <person name="Hellsten U."/>
            <person name="Chapman J."/>
            <person name="Simakov O."/>
            <person name="Rensing S.A."/>
            <person name="Terry A."/>
            <person name="Pangilinan J."/>
            <person name="Kapitonov V."/>
            <person name="Jurka J."/>
            <person name="Salamov A."/>
            <person name="Shapiro H."/>
            <person name="Schmutz J."/>
            <person name="Grimwood J."/>
            <person name="Lindquist E."/>
            <person name="Lucas S."/>
            <person name="Grigoriev I.V."/>
            <person name="Schmitt R."/>
            <person name="Kirk D."/>
            <person name="Rokhsar D.S."/>
        </authorList>
    </citation>
    <scope>NUCLEOTIDE SEQUENCE [LARGE SCALE GENOMIC DNA]</scope>
    <source>
        <strain evidence="9">f. Nagariensis / Eve</strain>
    </source>
</reference>
<dbReference type="eggNOG" id="ENOG502QQKE">
    <property type="taxonomic scope" value="Eukaryota"/>
</dbReference>
<feature type="transmembrane region" description="Helical" evidence="6">
    <location>
        <begin position="113"/>
        <end position="133"/>
    </location>
</feature>
<dbReference type="InterPro" id="IPR000620">
    <property type="entry name" value="EamA_dom"/>
</dbReference>
<dbReference type="RefSeq" id="XP_002948279.1">
    <property type="nucleotide sequence ID" value="XM_002948233.1"/>
</dbReference>
<organism evidence="9">
    <name type="scientific">Volvox carteri f. nagariensis</name>
    <dbReference type="NCBI Taxonomy" id="3068"/>
    <lineage>
        <taxon>Eukaryota</taxon>
        <taxon>Viridiplantae</taxon>
        <taxon>Chlorophyta</taxon>
        <taxon>core chlorophytes</taxon>
        <taxon>Chlorophyceae</taxon>
        <taxon>CS clade</taxon>
        <taxon>Chlamydomonadales</taxon>
        <taxon>Volvocaceae</taxon>
        <taxon>Volvox</taxon>
    </lineage>
</organism>
<feature type="transmembrane region" description="Helical" evidence="6">
    <location>
        <begin position="140"/>
        <end position="157"/>
    </location>
</feature>
<proteinExistence type="inferred from homology"/>
<dbReference type="PANTHER" id="PTHR32322:SF2">
    <property type="entry name" value="EAMA DOMAIN-CONTAINING PROTEIN"/>
    <property type="match status" value="1"/>
</dbReference>
<name>D8TP25_VOLCA</name>
<accession>D8TP25</accession>
<dbReference type="EMBL" id="GL378330">
    <property type="protein sequence ID" value="EFJ50686.1"/>
    <property type="molecule type" value="Genomic_DNA"/>
</dbReference>
<dbReference type="SUPFAM" id="SSF103481">
    <property type="entry name" value="Multidrug resistance efflux transporter EmrE"/>
    <property type="match status" value="2"/>
</dbReference>
<comment type="similarity">
    <text evidence="2">Belongs to the drug/metabolite transporter (DMT) superfamily. Plant drug/metabolite exporter (P-DME) (TC 2.A.7.4) family.</text>
</comment>
<evidence type="ECO:0000256" key="6">
    <source>
        <dbReference type="SAM" id="Phobius"/>
    </source>
</evidence>
<dbReference type="FunCoup" id="D8TP25">
    <property type="interactions" value="378"/>
</dbReference>
<feature type="transmembrane region" description="Helical" evidence="6">
    <location>
        <begin position="26"/>
        <end position="46"/>
    </location>
</feature>
<dbReference type="PANTHER" id="PTHR32322">
    <property type="entry name" value="INNER MEMBRANE TRANSPORTER"/>
    <property type="match status" value="1"/>
</dbReference>
<keyword evidence="5 6" id="KW-0472">Membrane</keyword>
<dbReference type="OrthoDB" id="1917929at2759"/>
<dbReference type="InterPro" id="IPR037185">
    <property type="entry name" value="EmrE-like"/>
</dbReference>
<dbReference type="AlphaFoldDB" id="D8TP25"/>
<dbReference type="GeneID" id="9624124"/>
<dbReference type="InParanoid" id="D8TP25"/>
<evidence type="ECO:0000313" key="9">
    <source>
        <dbReference type="Proteomes" id="UP000001058"/>
    </source>
</evidence>
<evidence type="ECO:0000313" key="8">
    <source>
        <dbReference type="EMBL" id="EFJ50686.1"/>
    </source>
</evidence>
<feature type="transmembrane region" description="Helical" evidence="6">
    <location>
        <begin position="83"/>
        <end position="101"/>
    </location>
</feature>